<dbReference type="EMBL" id="CWKI01000005">
    <property type="protein sequence ID" value="CTR07026.1"/>
    <property type="molecule type" value="Genomic_DNA"/>
</dbReference>
<dbReference type="STRING" id="5286.A0A0K3CIH3"/>
<feature type="compositionally biased region" description="Basic and acidic residues" evidence="6">
    <location>
        <begin position="811"/>
        <end position="830"/>
    </location>
</feature>
<reference evidence="10 12" key="2">
    <citation type="journal article" date="2018" name="Elife">
        <title>Functional genomics of lipid metabolism in the oleaginous yeast Rhodosporidium toruloides.</title>
        <authorList>
            <person name="Coradetti S.T."/>
            <person name="Pinel D."/>
            <person name="Geiselman G."/>
            <person name="Ito M."/>
            <person name="Mondo S."/>
            <person name="Reilly M.C."/>
            <person name="Cheng Y.F."/>
            <person name="Bauer S."/>
            <person name="Grigoriev I."/>
            <person name="Gladden J.M."/>
            <person name="Simmons B.A."/>
            <person name="Brem R."/>
            <person name="Arkin A.P."/>
            <person name="Skerker J.M."/>
        </authorList>
    </citation>
    <scope>NUCLEOTIDE SEQUENCE [LARGE SCALE GENOMIC DNA]</scope>
    <source>
        <strain evidence="10 12">NBRC 0880</strain>
    </source>
</reference>
<feature type="compositionally biased region" description="Basic and acidic residues" evidence="6">
    <location>
        <begin position="121"/>
        <end position="136"/>
    </location>
</feature>
<feature type="compositionally biased region" description="Basic and acidic residues" evidence="6">
    <location>
        <begin position="370"/>
        <end position="380"/>
    </location>
</feature>
<evidence type="ECO:0000256" key="3">
    <source>
        <dbReference type="ARBA" id="ARBA00022833"/>
    </source>
</evidence>
<evidence type="ECO:0000256" key="2">
    <source>
        <dbReference type="ARBA" id="ARBA00022771"/>
    </source>
</evidence>
<evidence type="ECO:0000256" key="1">
    <source>
        <dbReference type="ARBA" id="ARBA00022723"/>
    </source>
</evidence>
<dbReference type="SUPFAM" id="SSF57850">
    <property type="entry name" value="RING/U-box"/>
    <property type="match status" value="1"/>
</dbReference>
<feature type="region of interest" description="Disordered" evidence="6">
    <location>
        <begin position="365"/>
        <end position="445"/>
    </location>
</feature>
<dbReference type="AlphaFoldDB" id="A0A0K3CIH3"/>
<sequence length="911" mass="97746">MQRQPTAPYVAARLIRLLALLHPFISTGTSGRSAGRLAELLHNKEEPRCLLMTAANSLQSRILELRSNCFPLVHLGMHRLETVGGGWASDSQRRTTTRSSPSPRTSPYPLPSPSSPRKRSRSVDRNLKESLKDRKVTGGTATAARKTRKTAAAAITPASVSTGSNESSTQATRPVRSLPRRANKISGADKSAIDESARRPTERKANVEKLASPPADSTARTSASRKRSAVALPDDTPSTTTTPKSTKKTRKTREIDFDDDEPAVLPAGPSQSAKLVDSSKLSADARRKVKGKAKITVDEKDAELVRLKQELKAKEELAEKQSQALAALRSSVACGLCNELLENPHSLKCGHIFCRSCLEIAWTTEPDSNDDAHNSERSDSATDSEDDASGDESDASAAVYPPRRPGYIAFRPLGAWLDDDEDDEDEDEEDDEEEDEYDTAPYSSGAFFGLTIGKKRIVEVDNLQDEDAERAFERASAAMLDDFVAYTAKRHQQRRLRRQALPRRRSKAGPSRVRSGRREPVPARDGLALALTRRRQGGAVRRSPSPAPSADDVRKEICCPTCGESCADTRPTRVVLFNGILDTMRKAGVTASGVVGGDKGKKKEKVSVAEEEDETWGGLFPVEEKKEDSPDQVVEVAEAVEEKEVVVEAVTKDDGHDTENLSTDESGSKDVSGEVEKPGKSGEGNASTVANVVEPATAIATVKDRDETSAALVASSSATPLTAKATPTGLSTPSFFGITAFRSSSSSSASLSSDSSFATSAAAFGLPARSRSRSTSSSSASSSSSQDSTSASSVLEDPKQDPSSPAPARHIRGESERKNKDSGLRLETEVLTRSASPRLRIARPQQGRKSGLGSDSTDLASGSSKNDDAEVETSQATTTVRKSRKRAREEEDGETATAKEAVAKGKKTRRA</sequence>
<dbReference type="PANTHER" id="PTHR25462:SF296">
    <property type="entry name" value="MEIOTIC P26, ISOFORM F"/>
    <property type="match status" value="1"/>
</dbReference>
<feature type="compositionally biased region" description="Low complexity" evidence="6">
    <location>
        <begin position="773"/>
        <end position="793"/>
    </location>
</feature>
<dbReference type="GO" id="GO:0008270">
    <property type="term" value="F:zinc ion binding"/>
    <property type="evidence" value="ECO:0007669"/>
    <property type="project" value="UniProtKB-KW"/>
</dbReference>
<feature type="compositionally biased region" description="Low complexity" evidence="6">
    <location>
        <begin position="211"/>
        <end position="222"/>
    </location>
</feature>
<feature type="compositionally biased region" description="Low complexity" evidence="6">
    <location>
        <begin position="137"/>
        <end position="154"/>
    </location>
</feature>
<dbReference type="InterPro" id="IPR047153">
    <property type="entry name" value="TRIM45/56/19-like"/>
</dbReference>
<feature type="chain" id="PRO_5033227864" evidence="7">
    <location>
        <begin position="31"/>
        <end position="911"/>
    </location>
</feature>
<dbReference type="PROSITE" id="PS50089">
    <property type="entry name" value="ZF_RING_2"/>
    <property type="match status" value="1"/>
</dbReference>
<keyword evidence="5" id="KW-0175">Coiled coil</keyword>
<feature type="compositionally biased region" description="Basic residues" evidence="6">
    <location>
        <begin position="491"/>
        <end position="507"/>
    </location>
</feature>
<dbReference type="InterPro" id="IPR013083">
    <property type="entry name" value="Znf_RING/FYVE/PHD"/>
</dbReference>
<accession>A0A0K3CIH3</accession>
<feature type="region of interest" description="Disordered" evidence="6">
    <location>
        <begin position="764"/>
        <end position="911"/>
    </location>
</feature>
<keyword evidence="3" id="KW-0862">Zinc</keyword>
<dbReference type="InterPro" id="IPR017907">
    <property type="entry name" value="Znf_RING_CS"/>
</dbReference>
<protein>
    <submittedName>
        <fullName evidence="9 10">Proteophosphoglycan ppg4</fullName>
    </submittedName>
</protein>
<keyword evidence="2 4" id="KW-0863">Zinc-finger</keyword>
<evidence type="ECO:0000256" key="7">
    <source>
        <dbReference type="SAM" id="SignalP"/>
    </source>
</evidence>
<keyword evidence="11" id="KW-1185">Reference proteome</keyword>
<keyword evidence="1" id="KW-0479">Metal-binding</keyword>
<evidence type="ECO:0000256" key="4">
    <source>
        <dbReference type="PROSITE-ProRule" id="PRU00175"/>
    </source>
</evidence>
<dbReference type="SMART" id="SM00184">
    <property type="entry name" value="RING"/>
    <property type="match status" value="1"/>
</dbReference>
<reference evidence="9 11" key="1">
    <citation type="submission" date="2015-07" db="EMBL/GenBank/DDBJ databases">
        <authorList>
            <person name="Cajimat M.N.B."/>
            <person name="Milazzo M.L."/>
            <person name="Fulhorst C.F."/>
        </authorList>
    </citation>
    <scope>NUCLEOTIDE SEQUENCE [LARGE SCALE GENOMIC DNA]</scope>
    <source>
        <strain evidence="9">Single colony</strain>
    </source>
</reference>
<dbReference type="OrthoDB" id="6105938at2759"/>
<organism evidence="9 11">
    <name type="scientific">Rhodotorula toruloides</name>
    <name type="common">Yeast</name>
    <name type="synonym">Rhodosporidium toruloides</name>
    <dbReference type="NCBI Taxonomy" id="5286"/>
    <lineage>
        <taxon>Eukaryota</taxon>
        <taxon>Fungi</taxon>
        <taxon>Dikarya</taxon>
        <taxon>Basidiomycota</taxon>
        <taxon>Pucciniomycotina</taxon>
        <taxon>Microbotryomycetes</taxon>
        <taxon>Sporidiobolales</taxon>
        <taxon>Sporidiobolaceae</taxon>
        <taxon>Rhodotorula</taxon>
    </lineage>
</organism>
<dbReference type="Proteomes" id="UP000199069">
    <property type="component" value="Unassembled WGS sequence"/>
</dbReference>
<dbReference type="PROSITE" id="PS00518">
    <property type="entry name" value="ZF_RING_1"/>
    <property type="match status" value="1"/>
</dbReference>
<feature type="domain" description="RING-type" evidence="8">
    <location>
        <begin position="334"/>
        <end position="358"/>
    </location>
</feature>
<evidence type="ECO:0000313" key="10">
    <source>
        <dbReference type="EMBL" id="PRQ75217.1"/>
    </source>
</evidence>
<dbReference type="Proteomes" id="UP000239560">
    <property type="component" value="Unassembled WGS sequence"/>
</dbReference>
<feature type="coiled-coil region" evidence="5">
    <location>
        <begin position="297"/>
        <end position="331"/>
    </location>
</feature>
<feature type="region of interest" description="Disordered" evidence="6">
    <location>
        <begin position="491"/>
        <end position="553"/>
    </location>
</feature>
<evidence type="ECO:0000313" key="9">
    <source>
        <dbReference type="EMBL" id="CTR07026.1"/>
    </source>
</evidence>
<proteinExistence type="predicted"/>
<dbReference type="InterPro" id="IPR001841">
    <property type="entry name" value="Znf_RING"/>
</dbReference>
<evidence type="ECO:0000313" key="12">
    <source>
        <dbReference type="Proteomes" id="UP000239560"/>
    </source>
</evidence>
<feature type="region of interest" description="Disordered" evidence="6">
    <location>
        <begin position="648"/>
        <end position="736"/>
    </location>
</feature>
<feature type="compositionally biased region" description="Acidic residues" evidence="6">
    <location>
        <begin position="382"/>
        <end position="394"/>
    </location>
</feature>
<feature type="region of interest" description="Disordered" evidence="6">
    <location>
        <begin position="84"/>
        <end position="271"/>
    </location>
</feature>
<name>A0A0K3CIH3_RHOTO</name>
<dbReference type="EMBL" id="LCTV02000005">
    <property type="protein sequence ID" value="PRQ75217.1"/>
    <property type="molecule type" value="Genomic_DNA"/>
</dbReference>
<evidence type="ECO:0000259" key="8">
    <source>
        <dbReference type="PROSITE" id="PS50089"/>
    </source>
</evidence>
<feature type="compositionally biased region" description="Basic and acidic residues" evidence="6">
    <location>
        <begin position="648"/>
        <end position="659"/>
    </location>
</feature>
<evidence type="ECO:0000313" key="11">
    <source>
        <dbReference type="Proteomes" id="UP000199069"/>
    </source>
</evidence>
<evidence type="ECO:0000256" key="6">
    <source>
        <dbReference type="SAM" id="MobiDB-lite"/>
    </source>
</evidence>
<gene>
    <name evidence="9" type="primary">FGENESH: predicted gene_5.432</name>
    <name evidence="10" type="ORF">AAT19DRAFT_14239</name>
    <name evidence="9" type="ORF">BN2166_0028870</name>
</gene>
<keyword evidence="7" id="KW-0732">Signal</keyword>
<evidence type="ECO:0000256" key="5">
    <source>
        <dbReference type="SAM" id="Coils"/>
    </source>
</evidence>
<feature type="signal peptide" evidence="7">
    <location>
        <begin position="1"/>
        <end position="30"/>
    </location>
</feature>
<feature type="compositionally biased region" description="Basic and acidic residues" evidence="6">
    <location>
        <begin position="666"/>
        <end position="680"/>
    </location>
</feature>
<feature type="compositionally biased region" description="Low complexity" evidence="6">
    <location>
        <begin position="709"/>
        <end position="723"/>
    </location>
</feature>
<feature type="compositionally biased region" description="Polar residues" evidence="6">
    <location>
        <begin position="158"/>
        <end position="172"/>
    </location>
</feature>
<dbReference type="PANTHER" id="PTHR25462">
    <property type="entry name" value="BONUS, ISOFORM C-RELATED"/>
    <property type="match status" value="1"/>
</dbReference>
<feature type="compositionally biased region" description="Polar residues" evidence="6">
    <location>
        <begin position="853"/>
        <end position="864"/>
    </location>
</feature>
<dbReference type="Gene3D" id="3.30.40.10">
    <property type="entry name" value="Zinc/RING finger domain, C3HC4 (zinc finger)"/>
    <property type="match status" value="1"/>
</dbReference>
<feature type="compositionally biased region" description="Acidic residues" evidence="6">
    <location>
        <begin position="417"/>
        <end position="438"/>
    </location>
</feature>
<dbReference type="Pfam" id="PF15227">
    <property type="entry name" value="zf-C3HC4_4"/>
    <property type="match status" value="1"/>
</dbReference>
<feature type="compositionally biased region" description="Basic and acidic residues" evidence="6">
    <location>
        <begin position="191"/>
        <end position="207"/>
    </location>
</feature>
<feature type="compositionally biased region" description="Pro residues" evidence="6">
    <location>
        <begin position="104"/>
        <end position="114"/>
    </location>
</feature>